<comment type="caution">
    <text evidence="4">The sequence shown here is derived from an EMBL/GenBank/DDBJ whole genome shotgun (WGS) entry which is preliminary data.</text>
</comment>
<dbReference type="STRING" id="2656787.A0A370TCE1"/>
<comment type="subcellular location">
    <subcellularLocation>
        <location evidence="1">Nucleus</location>
    </subcellularLocation>
</comment>
<dbReference type="EMBL" id="NPIC01000011">
    <property type="protein sequence ID" value="RDL31905.1"/>
    <property type="molecule type" value="Genomic_DNA"/>
</dbReference>
<dbReference type="InterPro" id="IPR021858">
    <property type="entry name" value="Fun_TF"/>
</dbReference>
<dbReference type="GO" id="GO:0000976">
    <property type="term" value="F:transcription cis-regulatory region binding"/>
    <property type="evidence" value="ECO:0007669"/>
    <property type="project" value="TreeGrafter"/>
</dbReference>
<dbReference type="Pfam" id="PF11951">
    <property type="entry name" value="Fungal_trans_2"/>
    <property type="match status" value="1"/>
</dbReference>
<dbReference type="OrthoDB" id="4525710at2759"/>
<dbReference type="RefSeq" id="XP_031865837.1">
    <property type="nucleotide sequence ID" value="XM_032017930.1"/>
</dbReference>
<feature type="region of interest" description="Disordered" evidence="3">
    <location>
        <begin position="136"/>
        <end position="156"/>
    </location>
</feature>
<evidence type="ECO:0008006" key="6">
    <source>
        <dbReference type="Google" id="ProtNLM"/>
    </source>
</evidence>
<evidence type="ECO:0000313" key="5">
    <source>
        <dbReference type="Proteomes" id="UP000254866"/>
    </source>
</evidence>
<dbReference type="GO" id="GO:0005634">
    <property type="term" value="C:nucleus"/>
    <property type="evidence" value="ECO:0007669"/>
    <property type="project" value="UniProtKB-SubCell"/>
</dbReference>
<evidence type="ECO:0000256" key="1">
    <source>
        <dbReference type="ARBA" id="ARBA00004123"/>
    </source>
</evidence>
<feature type="region of interest" description="Disordered" evidence="3">
    <location>
        <begin position="71"/>
        <end position="109"/>
    </location>
</feature>
<dbReference type="PANTHER" id="PTHR37534">
    <property type="entry name" value="TRANSCRIPTIONAL ACTIVATOR PROTEIN UGA3"/>
    <property type="match status" value="1"/>
</dbReference>
<keyword evidence="2" id="KW-0539">Nucleus</keyword>
<dbReference type="PANTHER" id="PTHR37534:SF2">
    <property type="entry name" value="N-ACETYLTRANSFERASE DOMAIN-CONTAINING PROTEIN"/>
    <property type="match status" value="1"/>
</dbReference>
<sequence length="581" mass="65241">MHGDALKPACTACARAERPCTETKYIFRHDHNPGVLHRDQRRADKNIPNFDSEQTWLPVDTSSIEFVEDQELSDTYSNVGDELQREEEEGSSEDEHTRLSTPQLQSCGPLLDTECESEGTAYVGLPAEIHSIEDGATESFRGSPTPSPAVHDSESPLPNLDVLNPSRYNIPHPIPGFCLPNNNSSGHNAGNALSSSIGQPTHNDPTDIKSGSHCLWPLSDDSEVKLMRYFVNHLSIWFDYCDPQRHFLNEVVRSASTNSTLLNAILAVSAKHMSLNGEFDRYASDKYQRKCLQKLIPALNDHTFLLDETLLAATVILRLLDEMTEPIGATHSQGHILGTHILVRAHQEPASESSLKLAALVAGLRQEILISFMTRRPLPPLADYCQIDRSMNPADDRTWALRMIAHSSDVLNFCYDGKPRGLDIWLSLWQYVEDWISHRPASFSPIKYSAPDKAEGRVFPDVWFLNDCHVAGHQYLGICRILLLAHDPQVPSLGLDRNKVVQQIDEQIKDQVRLLCGIAESNRKFPSAIFTAGMAVAMCGERFLDPTEQRQLLKVLTDTEAHLAWPTLKFQDMFKRHWNIS</sequence>
<reference evidence="4 5" key="1">
    <citation type="journal article" date="2018" name="IMA Fungus">
        <title>IMA Genome-F 9: Draft genome sequence of Annulohypoxylon stygium, Aspergillus mulundensis, Berkeleyomyces basicola (syn. Thielaviopsis basicola), Ceratocystis smalleyi, two Cercospora beticola strains, Coleophoma cylindrospora, Fusarium fracticaudum, Phialophora cf. hyalina, and Morchella septimelata.</title>
        <authorList>
            <person name="Wingfield B.D."/>
            <person name="Bills G.F."/>
            <person name="Dong Y."/>
            <person name="Huang W."/>
            <person name="Nel W.J."/>
            <person name="Swalarsk-Parry B.S."/>
            <person name="Vaghefi N."/>
            <person name="Wilken P.M."/>
            <person name="An Z."/>
            <person name="de Beer Z.W."/>
            <person name="De Vos L."/>
            <person name="Chen L."/>
            <person name="Duong T.A."/>
            <person name="Gao Y."/>
            <person name="Hammerbacher A."/>
            <person name="Kikkert J.R."/>
            <person name="Li Y."/>
            <person name="Li H."/>
            <person name="Li K."/>
            <person name="Li Q."/>
            <person name="Liu X."/>
            <person name="Ma X."/>
            <person name="Naidoo K."/>
            <person name="Pethybridge S.J."/>
            <person name="Sun J."/>
            <person name="Steenkamp E.T."/>
            <person name="van der Nest M.A."/>
            <person name="van Wyk S."/>
            <person name="Wingfield M.J."/>
            <person name="Xiong C."/>
            <person name="Yue Q."/>
            <person name="Zhang X."/>
        </authorList>
    </citation>
    <scope>NUCLEOTIDE SEQUENCE [LARGE SCALE GENOMIC DNA]</scope>
    <source>
        <strain evidence="4 5">BP 5553</strain>
    </source>
</reference>
<gene>
    <name evidence="4" type="ORF">BP5553_09307</name>
</gene>
<dbReference type="GO" id="GO:0045944">
    <property type="term" value="P:positive regulation of transcription by RNA polymerase II"/>
    <property type="evidence" value="ECO:0007669"/>
    <property type="project" value="TreeGrafter"/>
</dbReference>
<organism evidence="4 5">
    <name type="scientific">Venustampulla echinocandica</name>
    <dbReference type="NCBI Taxonomy" id="2656787"/>
    <lineage>
        <taxon>Eukaryota</taxon>
        <taxon>Fungi</taxon>
        <taxon>Dikarya</taxon>
        <taxon>Ascomycota</taxon>
        <taxon>Pezizomycotina</taxon>
        <taxon>Leotiomycetes</taxon>
        <taxon>Helotiales</taxon>
        <taxon>Pleuroascaceae</taxon>
        <taxon>Venustampulla</taxon>
    </lineage>
</organism>
<dbReference type="GeneID" id="43602156"/>
<evidence type="ECO:0000313" key="4">
    <source>
        <dbReference type="EMBL" id="RDL31905.1"/>
    </source>
</evidence>
<evidence type="ECO:0000256" key="2">
    <source>
        <dbReference type="ARBA" id="ARBA00023242"/>
    </source>
</evidence>
<name>A0A370TCE1_9HELO</name>
<accession>A0A370TCE1</accession>
<dbReference type="Proteomes" id="UP000254866">
    <property type="component" value="Unassembled WGS sequence"/>
</dbReference>
<keyword evidence="5" id="KW-1185">Reference proteome</keyword>
<protein>
    <recommendedName>
        <fullName evidence="6">Arca-like protein</fullName>
    </recommendedName>
</protein>
<dbReference type="GO" id="GO:0003700">
    <property type="term" value="F:DNA-binding transcription factor activity"/>
    <property type="evidence" value="ECO:0007669"/>
    <property type="project" value="TreeGrafter"/>
</dbReference>
<proteinExistence type="predicted"/>
<evidence type="ECO:0000256" key="3">
    <source>
        <dbReference type="SAM" id="MobiDB-lite"/>
    </source>
</evidence>
<dbReference type="AlphaFoldDB" id="A0A370TCE1"/>